<evidence type="ECO:0000313" key="4">
    <source>
        <dbReference type="Proteomes" id="UP001212152"/>
    </source>
</evidence>
<evidence type="ECO:0000256" key="1">
    <source>
        <dbReference type="SAM" id="MobiDB-lite"/>
    </source>
</evidence>
<dbReference type="InterPro" id="IPR036236">
    <property type="entry name" value="Znf_C2H2_sf"/>
</dbReference>
<keyword evidence="4" id="KW-1185">Reference proteome</keyword>
<dbReference type="InterPro" id="IPR013087">
    <property type="entry name" value="Znf_C2H2_type"/>
</dbReference>
<gene>
    <name evidence="3" type="ORF">HDU87_007538</name>
</gene>
<sequence>MVKLKLTTTEQESPNIAGHINFTFQDASANQTVRIPATRETATSLGALLFALFASPDLFRKPWAQALASKDLTLKEGAAALPVIPCIEASGIWSEKPADTATMTQSFKRMVRRTNLDPEKITSYSNRKGVARATLKHADLTGRQTAECWQAAAPGLGNIDTVQNSVFANRAAKAPPAPTKERILAEFQKSDVLKQIKEDLTRPETSEEDRTYLKSRQKTEKAMIRAALNREIAKEFFANEAKLNVQNPAREREEAAVDTRKLQEIVAEVVEYCGSVDRRDGKQAPLPAKSGNTLHRCDQCQAVLTTAYNLQAHITAKHNEEAARKVAWPTCGFGFKSKQSRTRHVPKCTAPNLAHIDAVQNSIYATRAATAPPAITKAELEAAFANSGTLKTIDTKQNSPSAKRAASTPPTATKAELEAALANSESLKDIQADIKV</sequence>
<feature type="domain" description="C2H2-type" evidence="2">
    <location>
        <begin position="297"/>
        <end position="318"/>
    </location>
</feature>
<organism evidence="3 4">
    <name type="scientific">Geranomyces variabilis</name>
    <dbReference type="NCBI Taxonomy" id="109894"/>
    <lineage>
        <taxon>Eukaryota</taxon>
        <taxon>Fungi</taxon>
        <taxon>Fungi incertae sedis</taxon>
        <taxon>Chytridiomycota</taxon>
        <taxon>Chytridiomycota incertae sedis</taxon>
        <taxon>Chytridiomycetes</taxon>
        <taxon>Spizellomycetales</taxon>
        <taxon>Powellomycetaceae</taxon>
        <taxon>Geranomyces</taxon>
    </lineage>
</organism>
<reference evidence="3" key="1">
    <citation type="submission" date="2020-05" db="EMBL/GenBank/DDBJ databases">
        <title>Phylogenomic resolution of chytrid fungi.</title>
        <authorList>
            <person name="Stajich J.E."/>
            <person name="Amses K."/>
            <person name="Simmons R."/>
            <person name="Seto K."/>
            <person name="Myers J."/>
            <person name="Bonds A."/>
            <person name="Quandt C.A."/>
            <person name="Barry K."/>
            <person name="Liu P."/>
            <person name="Grigoriev I."/>
            <person name="Longcore J.E."/>
            <person name="James T.Y."/>
        </authorList>
    </citation>
    <scope>NUCLEOTIDE SEQUENCE</scope>
    <source>
        <strain evidence="3">JEL0379</strain>
    </source>
</reference>
<dbReference type="SUPFAM" id="SSF57667">
    <property type="entry name" value="beta-beta-alpha zinc fingers"/>
    <property type="match status" value="1"/>
</dbReference>
<proteinExistence type="predicted"/>
<dbReference type="Proteomes" id="UP001212152">
    <property type="component" value="Unassembled WGS sequence"/>
</dbReference>
<dbReference type="EMBL" id="JADGJQ010000007">
    <property type="protein sequence ID" value="KAJ3183116.1"/>
    <property type="molecule type" value="Genomic_DNA"/>
</dbReference>
<feature type="compositionally biased region" description="Polar residues" evidence="1">
    <location>
        <begin position="392"/>
        <end position="401"/>
    </location>
</feature>
<evidence type="ECO:0000313" key="3">
    <source>
        <dbReference type="EMBL" id="KAJ3183116.1"/>
    </source>
</evidence>
<dbReference type="PROSITE" id="PS00028">
    <property type="entry name" value="ZINC_FINGER_C2H2_1"/>
    <property type="match status" value="1"/>
</dbReference>
<dbReference type="Gene3D" id="3.30.160.60">
    <property type="entry name" value="Classic Zinc Finger"/>
    <property type="match status" value="1"/>
</dbReference>
<feature type="region of interest" description="Disordered" evidence="1">
    <location>
        <begin position="392"/>
        <end position="416"/>
    </location>
</feature>
<comment type="caution">
    <text evidence="3">The sequence shown here is derived from an EMBL/GenBank/DDBJ whole genome shotgun (WGS) entry which is preliminary data.</text>
</comment>
<dbReference type="AlphaFoldDB" id="A0AAD5TPM4"/>
<protein>
    <recommendedName>
        <fullName evidence="2">C2H2-type domain-containing protein</fullName>
    </recommendedName>
</protein>
<name>A0AAD5TPM4_9FUNG</name>
<evidence type="ECO:0000259" key="2">
    <source>
        <dbReference type="PROSITE" id="PS00028"/>
    </source>
</evidence>
<accession>A0AAD5TPM4</accession>